<dbReference type="RefSeq" id="WP_138108944.1">
    <property type="nucleotide sequence ID" value="NZ_CP099557.1"/>
</dbReference>
<reference evidence="1" key="1">
    <citation type="journal article" date="2022" name="Front. Microbiol.">
        <title>Species classification and novel plasmid identifications in Arcobacter cryaerophilus and Arcobacter cryaerophilus-like organisms.</title>
        <authorList>
            <person name="Zhou G."/>
            <person name="Wang M."/>
            <person name="Wang H."/>
            <person name="Chen X."/>
            <person name="Gu Y."/>
            <person name="Shao Z."/>
            <person name="Zhang J."/>
            <person name="Zhang M."/>
        </authorList>
    </citation>
    <scope>NUCLEOTIDE SEQUENCE</scope>
    <source>
        <strain evidence="1">ICDCAC48</strain>
    </source>
</reference>
<dbReference type="EMBL" id="CP099557">
    <property type="protein sequence ID" value="UYF44381.1"/>
    <property type="molecule type" value="Genomic_DNA"/>
</dbReference>
<sequence>MIKKIGFVVLFTTISTVQSFAHDVWVDGYNSSMFKGFIKYEHVFFVPQKIENDRIHLFEPLVIIDKDFKSTMLKNGVENGQYNLDKSLDDGTYILKSSYKPTYSTKNENNKWITGKSKKDISNAQYCKQISRFAKSIINIGDDKNDFVTKPIGQNLEIVPLENPSNFKTGVSFKVKVLLDGKPAQEVALKGTFESFKKEEFAFSGTTDSKGEIEILPLRGGKWILLTKVVKPYEGKDCDEISYSSTLSFQVK</sequence>
<accession>A0AA46NRR5</accession>
<organism evidence="1 2">
    <name type="scientific">Aliarcobacter cryaerophilus</name>
    <dbReference type="NCBI Taxonomy" id="28198"/>
    <lineage>
        <taxon>Bacteria</taxon>
        <taxon>Pseudomonadati</taxon>
        <taxon>Campylobacterota</taxon>
        <taxon>Epsilonproteobacteria</taxon>
        <taxon>Campylobacterales</taxon>
        <taxon>Arcobacteraceae</taxon>
        <taxon>Aliarcobacter</taxon>
    </lineage>
</organism>
<geneLocation type="plasmid" evidence="1 2">
    <name>pCNAC48</name>
</geneLocation>
<dbReference type="InterPro" id="IPR019613">
    <property type="entry name" value="DUF4198"/>
</dbReference>
<dbReference type="AlphaFoldDB" id="A0AA46NRR5"/>
<evidence type="ECO:0000313" key="2">
    <source>
        <dbReference type="Proteomes" id="UP001164100"/>
    </source>
</evidence>
<proteinExistence type="predicted"/>
<protein>
    <submittedName>
        <fullName evidence="1">DUF4198 domain-containing protein</fullName>
    </submittedName>
</protein>
<name>A0AA46NRR5_9BACT</name>
<evidence type="ECO:0000313" key="1">
    <source>
        <dbReference type="EMBL" id="UYF44381.1"/>
    </source>
</evidence>
<dbReference type="Pfam" id="PF10670">
    <property type="entry name" value="DUF4198"/>
    <property type="match status" value="1"/>
</dbReference>
<keyword evidence="1" id="KW-0614">Plasmid</keyword>
<gene>
    <name evidence="1" type="ORF">NGX11_11240</name>
</gene>
<dbReference type="Proteomes" id="UP001164100">
    <property type="component" value="Plasmid pCNAC48"/>
</dbReference>